<evidence type="ECO:0008006" key="3">
    <source>
        <dbReference type="Google" id="ProtNLM"/>
    </source>
</evidence>
<dbReference type="Proteomes" id="UP001595632">
    <property type="component" value="Unassembled WGS sequence"/>
</dbReference>
<evidence type="ECO:0000313" key="2">
    <source>
        <dbReference type="Proteomes" id="UP001595632"/>
    </source>
</evidence>
<accession>A0ABV7GW66</accession>
<name>A0ABV7GW66_9RHOB</name>
<comment type="caution">
    <text evidence="1">The sequence shown here is derived from an EMBL/GenBank/DDBJ whole genome shotgun (WGS) entry which is preliminary data.</text>
</comment>
<gene>
    <name evidence="1" type="ORF">ACFOGP_14985</name>
</gene>
<keyword evidence="2" id="KW-1185">Reference proteome</keyword>
<proteinExistence type="predicted"/>
<evidence type="ECO:0000313" key="1">
    <source>
        <dbReference type="EMBL" id="MFC3144022.1"/>
    </source>
</evidence>
<reference evidence="2" key="1">
    <citation type="journal article" date="2019" name="Int. J. Syst. Evol. Microbiol.">
        <title>The Global Catalogue of Microorganisms (GCM) 10K type strain sequencing project: providing services to taxonomists for standard genome sequencing and annotation.</title>
        <authorList>
            <consortium name="The Broad Institute Genomics Platform"/>
            <consortium name="The Broad Institute Genome Sequencing Center for Infectious Disease"/>
            <person name="Wu L."/>
            <person name="Ma J."/>
        </authorList>
    </citation>
    <scope>NUCLEOTIDE SEQUENCE [LARGE SCALE GENOMIC DNA]</scope>
    <source>
        <strain evidence="2">KCTC 52366</strain>
    </source>
</reference>
<sequence>MSLWIALPLALVLMAAAGIWIHHLFEGEWLPADLYREWKLGRTPLHRLDARWAAAADRSDIVVTLTTTPSRIGLLEPTLKSLLDQSRPPARIVLNVPEFSTREQVAYTIPDSLASLRSLEIRRCADLGPGTKLIPSVQAEAPDTLLLVVDDDRIYPRWLIACYERAAVRDPGVVHTMSGWIAPADLTDRMTTIRSNLFMQPPAPIRASRLRKPRPVDIFQGVMSYLVRPRFFDAARLADFSQDPAETRYVDDVRSSALCNVPIRVLPAPSLSFVPKAQAKLLQSTRLGLVNRVPGEGHNRNNTIALKHFADRWTVGGPKG</sequence>
<dbReference type="RefSeq" id="WP_275631285.1">
    <property type="nucleotide sequence ID" value="NZ_JARGYD010000001.1"/>
</dbReference>
<dbReference type="EMBL" id="JBHRTB010000010">
    <property type="protein sequence ID" value="MFC3144022.1"/>
    <property type="molecule type" value="Genomic_DNA"/>
</dbReference>
<organism evidence="1 2">
    <name type="scientific">Psychromarinibacter halotolerans</name>
    <dbReference type="NCBI Taxonomy" id="1775175"/>
    <lineage>
        <taxon>Bacteria</taxon>
        <taxon>Pseudomonadati</taxon>
        <taxon>Pseudomonadota</taxon>
        <taxon>Alphaproteobacteria</taxon>
        <taxon>Rhodobacterales</taxon>
        <taxon>Paracoccaceae</taxon>
        <taxon>Psychromarinibacter</taxon>
    </lineage>
</organism>
<protein>
    <recommendedName>
        <fullName evidence="3">Glycosyl transferase family 2</fullName>
    </recommendedName>
</protein>